<gene>
    <name evidence="2" type="ORF">OG626_10435</name>
</gene>
<evidence type="ECO:0000256" key="1">
    <source>
        <dbReference type="SAM" id="MobiDB-lite"/>
    </source>
</evidence>
<organism evidence="2">
    <name type="scientific">Streptomyces sp. NBC_01401</name>
    <dbReference type="NCBI Taxonomy" id="2903854"/>
    <lineage>
        <taxon>Bacteria</taxon>
        <taxon>Bacillati</taxon>
        <taxon>Actinomycetota</taxon>
        <taxon>Actinomycetes</taxon>
        <taxon>Kitasatosporales</taxon>
        <taxon>Streptomycetaceae</taxon>
        <taxon>Streptomyces</taxon>
    </lineage>
</organism>
<feature type="region of interest" description="Disordered" evidence="1">
    <location>
        <begin position="73"/>
        <end position="99"/>
    </location>
</feature>
<feature type="compositionally biased region" description="Low complexity" evidence="1">
    <location>
        <begin position="84"/>
        <end position="99"/>
    </location>
</feature>
<evidence type="ECO:0000313" key="2">
    <source>
        <dbReference type="EMBL" id="WTY95279.1"/>
    </source>
</evidence>
<accession>A0AAU3GQR3</accession>
<feature type="region of interest" description="Disordered" evidence="1">
    <location>
        <begin position="43"/>
        <end position="62"/>
    </location>
</feature>
<protein>
    <recommendedName>
        <fullName evidence="3">PknH-like extracellular domain-containing protein</fullName>
    </recommendedName>
</protein>
<feature type="compositionally biased region" description="Basic and acidic residues" evidence="1">
    <location>
        <begin position="73"/>
        <end position="83"/>
    </location>
</feature>
<feature type="compositionally biased region" description="Low complexity" evidence="1">
    <location>
        <begin position="51"/>
        <end position="62"/>
    </location>
</feature>
<sequence>MHEGAVGQVTAPGDGGRCRVPWRHAACTLVGLSLLLPLSGCTSDGRPTPSAPAGAAAASLTAGELRTRLLDPEEMGDDVRRPTPDASPSSSASAAPSLTSAVKDCDARAQYGGRIPVKELMGTARAASAGYLGPKELLTQHLYSAEPATLMSRTQALFTTLNACRRFTEVLTVDGGSAELDVTTRKAEVPGMSGLTYGCTETKAQTDVPGSEATTTKVVAVLRGRVAVILMGTPAMVDRVLERAVKKATG</sequence>
<evidence type="ECO:0008006" key="3">
    <source>
        <dbReference type="Google" id="ProtNLM"/>
    </source>
</evidence>
<proteinExistence type="predicted"/>
<dbReference type="EMBL" id="CP109535">
    <property type="protein sequence ID" value="WTY95279.1"/>
    <property type="molecule type" value="Genomic_DNA"/>
</dbReference>
<dbReference type="AlphaFoldDB" id="A0AAU3GQR3"/>
<name>A0AAU3GQR3_9ACTN</name>
<reference evidence="2" key="1">
    <citation type="submission" date="2022-10" db="EMBL/GenBank/DDBJ databases">
        <title>The complete genomes of actinobacterial strains from the NBC collection.</title>
        <authorList>
            <person name="Joergensen T.S."/>
            <person name="Alvarez Arevalo M."/>
            <person name="Sterndorff E.B."/>
            <person name="Faurdal D."/>
            <person name="Vuksanovic O."/>
            <person name="Mourched A.-S."/>
            <person name="Charusanti P."/>
            <person name="Shaw S."/>
            <person name="Blin K."/>
            <person name="Weber T."/>
        </authorList>
    </citation>
    <scope>NUCLEOTIDE SEQUENCE</scope>
    <source>
        <strain evidence="2">NBC_01401</strain>
    </source>
</reference>